<evidence type="ECO:0000313" key="13">
    <source>
        <dbReference type="EMBL" id="ODV63882.1"/>
    </source>
</evidence>
<dbReference type="InterPro" id="IPR000594">
    <property type="entry name" value="ThiF_NAD_FAD-bd"/>
</dbReference>
<evidence type="ECO:0000256" key="8">
    <source>
        <dbReference type="ARBA" id="ARBA00022989"/>
    </source>
</evidence>
<protein>
    <recommendedName>
        <fullName evidence="12">THIF-type NAD/FAD binding fold domain-containing protein</fullName>
    </recommendedName>
</protein>
<dbReference type="InterPro" id="IPR035985">
    <property type="entry name" value="Ubiquitin-activating_enz"/>
</dbReference>
<keyword evidence="4" id="KW-0812">Transmembrane</keyword>
<dbReference type="CDD" id="cd00755">
    <property type="entry name" value="YgdL_like"/>
    <property type="match status" value="1"/>
</dbReference>
<dbReference type="GeneID" id="30963829"/>
<keyword evidence="7" id="KW-0067">ATP-binding</keyword>
<organism evidence="13 14">
    <name type="scientific">Ascoidea rubescens DSM 1968</name>
    <dbReference type="NCBI Taxonomy" id="1344418"/>
    <lineage>
        <taxon>Eukaryota</taxon>
        <taxon>Fungi</taxon>
        <taxon>Dikarya</taxon>
        <taxon>Ascomycota</taxon>
        <taxon>Saccharomycotina</taxon>
        <taxon>Saccharomycetes</taxon>
        <taxon>Ascoideaceae</taxon>
        <taxon>Ascoidea</taxon>
    </lineage>
</organism>
<keyword evidence="8" id="KW-1133">Transmembrane helix</keyword>
<gene>
    <name evidence="13" type="ORF">ASCRUDRAFT_30476</name>
</gene>
<dbReference type="GO" id="GO:0008641">
    <property type="term" value="F:ubiquitin-like modifier activating enzyme activity"/>
    <property type="evidence" value="ECO:0007669"/>
    <property type="project" value="InterPro"/>
</dbReference>
<evidence type="ECO:0000256" key="9">
    <source>
        <dbReference type="ARBA" id="ARBA00023128"/>
    </source>
</evidence>
<comment type="similarity">
    <text evidence="2">Belongs to the HesA/MoeB/ThiF family.</text>
</comment>
<evidence type="ECO:0000256" key="6">
    <source>
        <dbReference type="ARBA" id="ARBA00022787"/>
    </source>
</evidence>
<evidence type="ECO:0000256" key="5">
    <source>
        <dbReference type="ARBA" id="ARBA00022741"/>
    </source>
</evidence>
<dbReference type="AlphaFoldDB" id="A0A1D2VQJ4"/>
<dbReference type="GO" id="GO:0061504">
    <property type="term" value="P:cyclic threonylcarbamoyladenosine biosynthetic process"/>
    <property type="evidence" value="ECO:0007669"/>
    <property type="project" value="TreeGrafter"/>
</dbReference>
<dbReference type="EMBL" id="KV454475">
    <property type="protein sequence ID" value="ODV63882.1"/>
    <property type="molecule type" value="Genomic_DNA"/>
</dbReference>
<evidence type="ECO:0000256" key="11">
    <source>
        <dbReference type="ARBA" id="ARBA00060084"/>
    </source>
</evidence>
<keyword evidence="6" id="KW-1000">Mitochondrion outer membrane</keyword>
<dbReference type="GO" id="GO:0061503">
    <property type="term" value="F:tRNA threonylcarbamoyladenosine dehydratase"/>
    <property type="evidence" value="ECO:0007669"/>
    <property type="project" value="TreeGrafter"/>
</dbReference>
<evidence type="ECO:0000259" key="12">
    <source>
        <dbReference type="Pfam" id="PF00899"/>
    </source>
</evidence>
<keyword evidence="3" id="KW-0436">Ligase</keyword>
<dbReference type="InParanoid" id="A0A1D2VQJ4"/>
<evidence type="ECO:0000256" key="1">
    <source>
        <dbReference type="ARBA" id="ARBA00004374"/>
    </source>
</evidence>
<dbReference type="PANTHER" id="PTHR43267:SF2">
    <property type="entry name" value="TRNA THREONYLCARBAMOYLADENOSINE DEHYDRATASE 1-RELATED"/>
    <property type="match status" value="1"/>
</dbReference>
<dbReference type="RefSeq" id="XP_020050189.1">
    <property type="nucleotide sequence ID" value="XM_020190193.1"/>
</dbReference>
<dbReference type="Proteomes" id="UP000095038">
    <property type="component" value="Unassembled WGS sequence"/>
</dbReference>
<dbReference type="Pfam" id="PF00899">
    <property type="entry name" value="ThiF"/>
    <property type="match status" value="1"/>
</dbReference>
<accession>A0A1D2VQJ4</accession>
<keyword evidence="5" id="KW-0547">Nucleotide-binding</keyword>
<dbReference type="GO" id="GO:0005524">
    <property type="term" value="F:ATP binding"/>
    <property type="evidence" value="ECO:0007669"/>
    <property type="project" value="UniProtKB-KW"/>
</dbReference>
<sequence length="445" mass="49840">MMSSSFKVIGLTALVSAIVTGGLVEVVGRYLRNNGNRSADEDTTALQKKENLFGGEYDEDLIREQLARNYVFLGEEGVNKLRKDTFIVVVGVGGVGSWVTTMMVRSGISKIRIIDFDQVTLSSLNRHAVATLSDVGVSKVLTLKKHLLKVAPWCEIETINELWNLETSERLLEGSPTFVVDCIDNIDTKVDLLEYCHKKKINVISSMGAGCKSDPTTVNIGDISNTGEDPLARSVRRRLKKRGIASGITVVFSAEKPDPRKASLLPLPEDEYMKGNVDELTPLRDFRVRILPVLGPMPGIFGLTITSYLLTYLTGYPLEPIEGVTKNRAKTYEGILHTLAAQQSRLGGQEQRVPLSLNDVVYVVDEIFRAKSAISSYSTRLALSRWDMAKEISPQNLVLMTREEQLQHEQRVLSGRETPEDVYPPEVLQRVQNRFEEERYYARFR</sequence>
<comment type="function">
    <text evidence="11">Catalyzes the ATP-dependent dehydration of threonylcarbamoyladenosine at position 37 (t(6)A37) to form cyclic t(6)A37 (ct(6)A37) in tRNAs that read codons beginning with adenine.</text>
</comment>
<reference evidence="14" key="1">
    <citation type="submission" date="2016-05" db="EMBL/GenBank/DDBJ databases">
        <title>Comparative genomics of biotechnologically important yeasts.</title>
        <authorList>
            <consortium name="DOE Joint Genome Institute"/>
            <person name="Riley R."/>
            <person name="Haridas S."/>
            <person name="Wolfe K.H."/>
            <person name="Lopes M.R."/>
            <person name="Hittinger C.T."/>
            <person name="Goker M."/>
            <person name="Salamov A."/>
            <person name="Wisecaver J."/>
            <person name="Long T.M."/>
            <person name="Aerts A.L."/>
            <person name="Barry K."/>
            <person name="Choi C."/>
            <person name="Clum A."/>
            <person name="Coughlan A.Y."/>
            <person name="Deshpande S."/>
            <person name="Douglass A.P."/>
            <person name="Hanson S.J."/>
            <person name="Klenk H.-P."/>
            <person name="Labutti K."/>
            <person name="Lapidus A."/>
            <person name="Lindquist E."/>
            <person name="Lipzen A."/>
            <person name="Meier-Kolthoff J.P."/>
            <person name="Ohm R.A."/>
            <person name="Otillar R.P."/>
            <person name="Pangilinan J."/>
            <person name="Peng Y."/>
            <person name="Rokas A."/>
            <person name="Rosa C.A."/>
            <person name="Scheuner C."/>
            <person name="Sibirny A.A."/>
            <person name="Slot J.C."/>
            <person name="Stielow J.B."/>
            <person name="Sun H."/>
            <person name="Kurtzman C.P."/>
            <person name="Blackwell M."/>
            <person name="Grigoriev I.V."/>
            <person name="Jeffries T.W."/>
        </authorList>
    </citation>
    <scope>NUCLEOTIDE SEQUENCE [LARGE SCALE GENOMIC DNA]</scope>
    <source>
        <strain evidence="14">DSM 1968</strain>
    </source>
</reference>
<evidence type="ECO:0000256" key="7">
    <source>
        <dbReference type="ARBA" id="ARBA00022840"/>
    </source>
</evidence>
<comment type="subcellular location">
    <subcellularLocation>
        <location evidence="1">Mitochondrion outer membrane</location>
        <topology evidence="1">Multi-pass membrane protein</topology>
    </subcellularLocation>
</comment>
<dbReference type="GO" id="GO:0005741">
    <property type="term" value="C:mitochondrial outer membrane"/>
    <property type="evidence" value="ECO:0007669"/>
    <property type="project" value="UniProtKB-SubCell"/>
</dbReference>
<evidence type="ECO:0000256" key="4">
    <source>
        <dbReference type="ARBA" id="ARBA00022692"/>
    </source>
</evidence>
<dbReference type="PANTHER" id="PTHR43267">
    <property type="entry name" value="TRNA THREONYLCARBAMOYLADENOSINE DEHYDRATASE"/>
    <property type="match status" value="1"/>
</dbReference>
<evidence type="ECO:0000256" key="10">
    <source>
        <dbReference type="ARBA" id="ARBA00023136"/>
    </source>
</evidence>
<keyword evidence="9" id="KW-0496">Mitochondrion</keyword>
<dbReference type="FunFam" id="3.40.50.720:FF:000125">
    <property type="entry name" value="tRNA threonylcarbamoyladenosine dehydratase 2-like"/>
    <property type="match status" value="1"/>
</dbReference>
<dbReference type="OrthoDB" id="10265862at2759"/>
<keyword evidence="10" id="KW-0472">Membrane</keyword>
<dbReference type="Gene3D" id="3.40.50.720">
    <property type="entry name" value="NAD(P)-binding Rossmann-like Domain"/>
    <property type="match status" value="1"/>
</dbReference>
<evidence type="ECO:0000256" key="2">
    <source>
        <dbReference type="ARBA" id="ARBA00009919"/>
    </source>
</evidence>
<dbReference type="InterPro" id="IPR045886">
    <property type="entry name" value="ThiF/MoeB/HesA"/>
</dbReference>
<evidence type="ECO:0000256" key="3">
    <source>
        <dbReference type="ARBA" id="ARBA00022598"/>
    </source>
</evidence>
<dbReference type="STRING" id="1344418.A0A1D2VQJ4"/>
<feature type="domain" description="THIF-type NAD/FAD binding fold" evidence="12">
    <location>
        <begin position="67"/>
        <end position="328"/>
    </location>
</feature>
<dbReference type="FunCoup" id="A0A1D2VQJ4">
    <property type="interactions" value="201"/>
</dbReference>
<evidence type="ECO:0000313" key="14">
    <source>
        <dbReference type="Proteomes" id="UP000095038"/>
    </source>
</evidence>
<name>A0A1D2VQJ4_9ASCO</name>
<dbReference type="SUPFAM" id="SSF69572">
    <property type="entry name" value="Activating enzymes of the ubiquitin-like proteins"/>
    <property type="match status" value="1"/>
</dbReference>
<keyword evidence="14" id="KW-1185">Reference proteome</keyword>
<proteinExistence type="inferred from homology"/>